<accession>A0ABX8NRW2</accession>
<evidence type="ECO:0000313" key="2">
    <source>
        <dbReference type="Proteomes" id="UP000824010"/>
    </source>
</evidence>
<keyword evidence="2" id="KW-1185">Reference proteome</keyword>
<gene>
    <name evidence="1" type="ORF">KSS90_11670</name>
</gene>
<proteinExistence type="predicted"/>
<sequence>MRSLPVQVWRELQLAVMPLSEESSLKDVLVVILSWLRGNYKWFTVEPFSIYGFDEFLHVNEDIMPVDYSSFLPSDIGHFKKVVLKYQAKEAESIARFLRDTMEALITIEIDKQCPRCESDGMRVFIGRHNGLLACQCNVCGNSHYIDGSKVEVGGLEFASEVILRGAGLI</sequence>
<dbReference type="RefSeq" id="WP_217869509.1">
    <property type="nucleotide sequence ID" value="NZ_CP077077.1"/>
</dbReference>
<dbReference type="Proteomes" id="UP000824010">
    <property type="component" value="Chromosome"/>
</dbReference>
<name>A0ABX8NRW2_9PSED</name>
<protein>
    <submittedName>
        <fullName evidence="1">Uncharacterized protein</fullName>
    </submittedName>
</protein>
<reference evidence="1 2" key="1">
    <citation type="journal article" date="2021" name="Microorganisms">
        <title>The Ever-Expanding Pseudomonas Genus: Description of 43 New Species and Partition of the Pseudomonas putida Group.</title>
        <authorList>
            <person name="Girard L."/>
            <person name="Lood C."/>
            <person name="Hofte M."/>
            <person name="Vandamme P."/>
            <person name="Rokni-Zadeh H."/>
            <person name="van Noort V."/>
            <person name="Lavigne R."/>
            <person name="De Mot R."/>
        </authorList>
    </citation>
    <scope>NUCLEOTIDE SEQUENCE [LARGE SCALE GENOMIC DNA]</scope>
    <source>
        <strain evidence="1 2">COW77</strain>
    </source>
</reference>
<dbReference type="EMBL" id="CP077077">
    <property type="protein sequence ID" value="QXH58831.1"/>
    <property type="molecule type" value="Genomic_DNA"/>
</dbReference>
<organism evidence="1 2">
    <name type="scientific">Pseudomonas maumuensis</name>
    <dbReference type="NCBI Taxonomy" id="2842354"/>
    <lineage>
        <taxon>Bacteria</taxon>
        <taxon>Pseudomonadati</taxon>
        <taxon>Pseudomonadota</taxon>
        <taxon>Gammaproteobacteria</taxon>
        <taxon>Pseudomonadales</taxon>
        <taxon>Pseudomonadaceae</taxon>
        <taxon>Pseudomonas</taxon>
    </lineage>
</organism>
<evidence type="ECO:0000313" key="1">
    <source>
        <dbReference type="EMBL" id="QXH58831.1"/>
    </source>
</evidence>